<keyword evidence="3" id="KW-0575">Peroxidase</keyword>
<name>A0ABP9UH03_9DEIO</name>
<evidence type="ECO:0000256" key="3">
    <source>
        <dbReference type="ARBA" id="ARBA00022559"/>
    </source>
</evidence>
<dbReference type="InterPro" id="IPR036249">
    <property type="entry name" value="Thioredoxin-like_sf"/>
</dbReference>
<dbReference type="InterPro" id="IPR013766">
    <property type="entry name" value="Thioredoxin_domain"/>
</dbReference>
<dbReference type="InterPro" id="IPR000866">
    <property type="entry name" value="AhpC/TSA"/>
</dbReference>
<feature type="domain" description="Thioredoxin" evidence="11">
    <location>
        <begin position="8"/>
        <end position="160"/>
    </location>
</feature>
<dbReference type="Pfam" id="PF00578">
    <property type="entry name" value="AhpC-TSA"/>
    <property type="match status" value="1"/>
</dbReference>
<evidence type="ECO:0000256" key="5">
    <source>
        <dbReference type="ARBA" id="ARBA00023002"/>
    </source>
</evidence>
<sequence length="164" mass="17470">MTEQSTPPQAGQPFPTFALPDAQGRTHTLSDYAGQYVALYVYPKDDTPGCTKEACDFRDNAALKAHGAAVLGVSADDAGSHARFAEKYSLPFPLLSDDGAVFLRAIGSYGTKNMYGKVTEGIKRQTFLIAPDGTLVKSWLAVKVDGHADHVAAAIEKHRAQGTA</sequence>
<evidence type="ECO:0000256" key="9">
    <source>
        <dbReference type="ARBA" id="ARBA00038489"/>
    </source>
</evidence>
<organism evidence="12 13">
    <name type="scientific">Deinococcus caeni</name>
    <dbReference type="NCBI Taxonomy" id="569127"/>
    <lineage>
        <taxon>Bacteria</taxon>
        <taxon>Thermotogati</taxon>
        <taxon>Deinococcota</taxon>
        <taxon>Deinococci</taxon>
        <taxon>Deinococcales</taxon>
        <taxon>Deinococcaceae</taxon>
        <taxon>Deinococcus</taxon>
    </lineage>
</organism>
<evidence type="ECO:0000313" key="12">
    <source>
        <dbReference type="EMBL" id="GAA5440322.1"/>
    </source>
</evidence>
<evidence type="ECO:0000256" key="10">
    <source>
        <dbReference type="ARBA" id="ARBA00049091"/>
    </source>
</evidence>
<dbReference type="Gene3D" id="3.40.30.10">
    <property type="entry name" value="Glutaredoxin"/>
    <property type="match status" value="1"/>
</dbReference>
<evidence type="ECO:0000259" key="11">
    <source>
        <dbReference type="PROSITE" id="PS51352"/>
    </source>
</evidence>
<keyword evidence="5" id="KW-0560">Oxidoreductase</keyword>
<dbReference type="PANTHER" id="PTHR42801:SF4">
    <property type="entry name" value="AHPC_TSA FAMILY PROTEIN"/>
    <property type="match status" value="1"/>
</dbReference>
<evidence type="ECO:0000256" key="7">
    <source>
        <dbReference type="ARBA" id="ARBA00023284"/>
    </source>
</evidence>
<dbReference type="PROSITE" id="PS51352">
    <property type="entry name" value="THIOREDOXIN_2"/>
    <property type="match status" value="1"/>
</dbReference>
<dbReference type="CDD" id="cd03017">
    <property type="entry name" value="PRX_BCP"/>
    <property type="match status" value="1"/>
</dbReference>
<evidence type="ECO:0000256" key="2">
    <source>
        <dbReference type="ARBA" id="ARBA00013017"/>
    </source>
</evidence>
<keyword evidence="6" id="KW-1015">Disulfide bond</keyword>
<evidence type="ECO:0000256" key="8">
    <source>
        <dbReference type="ARBA" id="ARBA00032824"/>
    </source>
</evidence>
<keyword evidence="7" id="KW-0676">Redox-active center</keyword>
<dbReference type="InterPro" id="IPR050924">
    <property type="entry name" value="Peroxiredoxin_BCP/PrxQ"/>
</dbReference>
<gene>
    <name evidence="12" type="primary">bcp_2</name>
    <name evidence="12" type="ORF">Dcae01_01835</name>
</gene>
<comment type="caution">
    <text evidence="12">The sequence shown here is derived from an EMBL/GenBank/DDBJ whole genome shotgun (WGS) entry which is preliminary data.</text>
</comment>
<protein>
    <recommendedName>
        <fullName evidence="2">thioredoxin-dependent peroxiredoxin</fullName>
        <ecNumber evidence="2">1.11.1.24</ecNumber>
    </recommendedName>
    <alternativeName>
        <fullName evidence="8">Thioredoxin peroxidase</fullName>
    </alternativeName>
</protein>
<evidence type="ECO:0000256" key="1">
    <source>
        <dbReference type="ARBA" id="ARBA00003330"/>
    </source>
</evidence>
<dbReference type="Proteomes" id="UP001423409">
    <property type="component" value="Unassembled WGS sequence"/>
</dbReference>
<evidence type="ECO:0000313" key="13">
    <source>
        <dbReference type="Proteomes" id="UP001423409"/>
    </source>
</evidence>
<proteinExistence type="inferred from homology"/>
<evidence type="ECO:0000256" key="4">
    <source>
        <dbReference type="ARBA" id="ARBA00022862"/>
    </source>
</evidence>
<dbReference type="EMBL" id="BAABQU010000019">
    <property type="protein sequence ID" value="GAA5440322.1"/>
    <property type="molecule type" value="Genomic_DNA"/>
</dbReference>
<keyword evidence="13" id="KW-1185">Reference proteome</keyword>
<dbReference type="EC" id="1.11.1.24" evidence="2"/>
<accession>A0ABP9UH03</accession>
<evidence type="ECO:0000256" key="6">
    <source>
        <dbReference type="ARBA" id="ARBA00023157"/>
    </source>
</evidence>
<dbReference type="RefSeq" id="WP_345444826.1">
    <property type="nucleotide sequence ID" value="NZ_BAABQU010000019.1"/>
</dbReference>
<comment type="catalytic activity">
    <reaction evidence="10">
        <text>a hydroperoxide + [thioredoxin]-dithiol = an alcohol + [thioredoxin]-disulfide + H2O</text>
        <dbReference type="Rhea" id="RHEA:62620"/>
        <dbReference type="Rhea" id="RHEA-COMP:10698"/>
        <dbReference type="Rhea" id="RHEA-COMP:10700"/>
        <dbReference type="ChEBI" id="CHEBI:15377"/>
        <dbReference type="ChEBI" id="CHEBI:29950"/>
        <dbReference type="ChEBI" id="CHEBI:30879"/>
        <dbReference type="ChEBI" id="CHEBI:35924"/>
        <dbReference type="ChEBI" id="CHEBI:50058"/>
        <dbReference type="EC" id="1.11.1.24"/>
    </reaction>
</comment>
<keyword evidence="4" id="KW-0049">Antioxidant</keyword>
<reference evidence="12 13" key="1">
    <citation type="submission" date="2024-02" db="EMBL/GenBank/DDBJ databases">
        <title>Deinococcus caeni NBRC 101312.</title>
        <authorList>
            <person name="Ichikawa N."/>
            <person name="Katano-Makiyama Y."/>
            <person name="Hidaka K."/>
        </authorList>
    </citation>
    <scope>NUCLEOTIDE SEQUENCE [LARGE SCALE GENOMIC DNA]</scope>
    <source>
        <strain evidence="12 13">NBRC 101312</strain>
    </source>
</reference>
<dbReference type="SUPFAM" id="SSF52833">
    <property type="entry name" value="Thioredoxin-like"/>
    <property type="match status" value="1"/>
</dbReference>
<comment type="similarity">
    <text evidence="9">Belongs to the peroxiredoxin family. BCP/PrxQ subfamily.</text>
</comment>
<dbReference type="PANTHER" id="PTHR42801">
    <property type="entry name" value="THIOREDOXIN-DEPENDENT PEROXIDE REDUCTASE"/>
    <property type="match status" value="1"/>
</dbReference>
<comment type="function">
    <text evidence="1">Thiol-specific peroxidase that catalyzes the reduction of hydrogen peroxide and organic hydroperoxides to water and alcohols, respectively. Plays a role in cell protection against oxidative stress by detoxifying peroxides and as sensor of hydrogen peroxide-mediated signaling events.</text>
</comment>